<sequence>MARRRNDRRPNPALEDFQAGRALLEKHPIFAPLLYHARIVYESRQCPEDGRVVVSSGGALHVNWSKRAAPEEWAHVLAHALLHLGLDHFREMPDRVAWQAACDCCVARLLRDLRFGRLPDDMLFDPDLPARSEELLYQRFVRDGVPPQLLGCGTAGPRAPDMLPIAAPQPGDDQAARRAAEERKRWQGLLAGGLVSAVDSAVEVAAGLRTSLSARASRSPAARARAWFISSYPLLGSLAAAFDLIEDPQVCQRMQITVAAIDAEARELYVNPAAHLDDHAARFVVAHELLHVGLRHQARRQGRDPYLWNVACDFVINGWLCRVWVIGELPPPPRSGSCTTRSSRGSRSEAILPDRIGSIDLRRLRCKLATLRGF</sequence>
<dbReference type="EMBL" id="JAQNDN010000015">
    <property type="protein sequence ID" value="MDC0671502.1"/>
    <property type="molecule type" value="Genomic_DNA"/>
</dbReference>
<dbReference type="Pfam" id="PF13203">
    <property type="entry name" value="DUF2201_N"/>
    <property type="match status" value="1"/>
</dbReference>
<evidence type="ECO:0000313" key="3">
    <source>
        <dbReference type="Proteomes" id="UP001217838"/>
    </source>
</evidence>
<dbReference type="PANTHER" id="PTHR38730:SF1">
    <property type="entry name" value="SLL7028 PROTEIN"/>
    <property type="match status" value="1"/>
</dbReference>
<gene>
    <name evidence="2" type="ORF">POL58_27380</name>
</gene>
<dbReference type="RefSeq" id="WP_272001808.1">
    <property type="nucleotide sequence ID" value="NZ_JAQNDN010000015.1"/>
</dbReference>
<accession>A0ABT5BBQ1</accession>
<name>A0ABT5BBQ1_9BACT</name>
<evidence type="ECO:0000259" key="1">
    <source>
        <dbReference type="Pfam" id="PF13203"/>
    </source>
</evidence>
<dbReference type="PANTHER" id="PTHR38730">
    <property type="entry name" value="SLL7028 PROTEIN"/>
    <property type="match status" value="1"/>
</dbReference>
<dbReference type="InterPro" id="IPR025154">
    <property type="entry name" value="Put_metallopeptidase_dom"/>
</dbReference>
<keyword evidence="3" id="KW-1185">Reference proteome</keyword>
<comment type="caution">
    <text evidence="2">The sequence shown here is derived from an EMBL/GenBank/DDBJ whole genome shotgun (WGS) entry which is preliminary data.</text>
</comment>
<feature type="domain" description="Putative metallopeptidase" evidence="1">
    <location>
        <begin position="221"/>
        <end position="321"/>
    </location>
</feature>
<protein>
    <recommendedName>
        <fullName evidence="1">Putative metallopeptidase domain-containing protein</fullName>
    </recommendedName>
</protein>
<dbReference type="Proteomes" id="UP001217838">
    <property type="component" value="Unassembled WGS sequence"/>
</dbReference>
<organism evidence="2 3">
    <name type="scientific">Nannocystis radixulma</name>
    <dbReference type="NCBI Taxonomy" id="2995305"/>
    <lineage>
        <taxon>Bacteria</taxon>
        <taxon>Pseudomonadati</taxon>
        <taxon>Myxococcota</taxon>
        <taxon>Polyangia</taxon>
        <taxon>Nannocystales</taxon>
        <taxon>Nannocystaceae</taxon>
        <taxon>Nannocystis</taxon>
    </lineage>
</organism>
<proteinExistence type="predicted"/>
<evidence type="ECO:0000313" key="2">
    <source>
        <dbReference type="EMBL" id="MDC0671502.1"/>
    </source>
</evidence>
<reference evidence="2 3" key="1">
    <citation type="submission" date="2022-11" db="EMBL/GenBank/DDBJ databases">
        <title>Minimal conservation of predation-associated metabolite biosynthetic gene clusters underscores biosynthetic potential of Myxococcota including descriptions for ten novel species: Archangium lansinium sp. nov., Myxococcus landrumus sp. nov., Nannocystis bai.</title>
        <authorList>
            <person name="Ahearne A."/>
            <person name="Stevens C."/>
            <person name="Dowd S."/>
        </authorList>
    </citation>
    <scope>NUCLEOTIDE SEQUENCE [LARGE SCALE GENOMIC DNA]</scope>
    <source>
        <strain evidence="2 3">NCELM</strain>
    </source>
</reference>